<feature type="compositionally biased region" description="Basic residues" evidence="1">
    <location>
        <begin position="66"/>
        <end position="78"/>
    </location>
</feature>
<dbReference type="SUPFAM" id="SSF56784">
    <property type="entry name" value="HAD-like"/>
    <property type="match status" value="1"/>
</dbReference>
<gene>
    <name evidence="2" type="ORF">CTEN210_01805</name>
</gene>
<sequence length="239" mass="27239">MTKDVCVPDTTVDKLDSADEDVLPSMIVFDLDDCLWTPEMHELYGMPSKPIRGNLNPDEEDDSSRHGRHQPKRTAKRKNVNESNSDAEIGVVGMNVPNGQTVYLYDGARRALREIATNPRFKRVLIGVASTSLEPSYSRHCINNIEIIPGLTMRDLIDYDEIGRTGHLTSRKTTHFKSLHEKSGVPYEEMVFYDDCNWGDHCQDLEDTYRVVGQRTPNGLQIEEFYAGLQKYAKLCKKR</sequence>
<dbReference type="InterPro" id="IPR023214">
    <property type="entry name" value="HAD_sf"/>
</dbReference>
<dbReference type="InterPro" id="IPR010036">
    <property type="entry name" value="MDP_1_eu_arc"/>
</dbReference>
<reference evidence="2 3" key="1">
    <citation type="journal article" date="2021" name="Sci. Rep.">
        <title>The genome of the diatom Chaetoceros tenuissimus carries an ancient integrated fragment of an extant virus.</title>
        <authorList>
            <person name="Hongo Y."/>
            <person name="Kimura K."/>
            <person name="Takaki Y."/>
            <person name="Yoshida Y."/>
            <person name="Baba S."/>
            <person name="Kobayashi G."/>
            <person name="Nagasaki K."/>
            <person name="Hano T."/>
            <person name="Tomaru Y."/>
        </authorList>
    </citation>
    <scope>NUCLEOTIDE SEQUENCE [LARGE SCALE GENOMIC DNA]</scope>
    <source>
        <strain evidence="2 3">NIES-3715</strain>
    </source>
</reference>
<proteinExistence type="predicted"/>
<comment type="caution">
    <text evidence="2">The sequence shown here is derived from an EMBL/GenBank/DDBJ whole genome shotgun (WGS) entry which is preliminary data.</text>
</comment>
<name>A0AAD3H033_9STRA</name>
<dbReference type="Pfam" id="PF12689">
    <property type="entry name" value="Acid_PPase"/>
    <property type="match status" value="2"/>
</dbReference>
<keyword evidence="3" id="KW-1185">Reference proteome</keyword>
<dbReference type="PANTHER" id="PTHR17901">
    <property type="entry name" value="MAGNESIUM-DEPENDENT PHOSPHATASE 1 MDP1"/>
    <property type="match status" value="1"/>
</dbReference>
<dbReference type="InterPro" id="IPR036412">
    <property type="entry name" value="HAD-like_sf"/>
</dbReference>
<organism evidence="2 3">
    <name type="scientific">Chaetoceros tenuissimus</name>
    <dbReference type="NCBI Taxonomy" id="426638"/>
    <lineage>
        <taxon>Eukaryota</taxon>
        <taxon>Sar</taxon>
        <taxon>Stramenopiles</taxon>
        <taxon>Ochrophyta</taxon>
        <taxon>Bacillariophyta</taxon>
        <taxon>Coscinodiscophyceae</taxon>
        <taxon>Chaetocerotophycidae</taxon>
        <taxon>Chaetocerotales</taxon>
        <taxon>Chaetocerotaceae</taxon>
        <taxon>Chaetoceros</taxon>
    </lineage>
</organism>
<dbReference type="Proteomes" id="UP001054902">
    <property type="component" value="Unassembled WGS sequence"/>
</dbReference>
<evidence type="ECO:0008006" key="4">
    <source>
        <dbReference type="Google" id="ProtNLM"/>
    </source>
</evidence>
<feature type="region of interest" description="Disordered" evidence="1">
    <location>
        <begin position="46"/>
        <end position="86"/>
    </location>
</feature>
<dbReference type="PANTHER" id="PTHR17901:SF14">
    <property type="entry name" value="MAGNESIUM-DEPENDENT PHOSPHATASE 1"/>
    <property type="match status" value="1"/>
</dbReference>
<dbReference type="AlphaFoldDB" id="A0AAD3H033"/>
<evidence type="ECO:0000313" key="3">
    <source>
        <dbReference type="Proteomes" id="UP001054902"/>
    </source>
</evidence>
<dbReference type="GO" id="GO:0003993">
    <property type="term" value="F:acid phosphatase activity"/>
    <property type="evidence" value="ECO:0007669"/>
    <property type="project" value="TreeGrafter"/>
</dbReference>
<evidence type="ECO:0000256" key="1">
    <source>
        <dbReference type="SAM" id="MobiDB-lite"/>
    </source>
</evidence>
<protein>
    <recommendedName>
        <fullName evidence="4">Magnesium-dependent phosphatase-1</fullName>
    </recommendedName>
</protein>
<evidence type="ECO:0000313" key="2">
    <source>
        <dbReference type="EMBL" id="GFH45331.1"/>
    </source>
</evidence>
<accession>A0AAD3H033</accession>
<dbReference type="Gene3D" id="3.40.50.1000">
    <property type="entry name" value="HAD superfamily/HAD-like"/>
    <property type="match status" value="1"/>
</dbReference>
<dbReference type="EMBL" id="BLLK01000020">
    <property type="protein sequence ID" value="GFH45331.1"/>
    <property type="molecule type" value="Genomic_DNA"/>
</dbReference>